<protein>
    <submittedName>
        <fullName evidence="3">Uncharacterized protein</fullName>
    </submittedName>
</protein>
<reference evidence="3" key="1">
    <citation type="submission" date="2022-09" db="EMBL/GenBank/DDBJ databases">
        <title>Fusarium specimens isolated from Avocado Roots.</title>
        <authorList>
            <person name="Stajich J."/>
            <person name="Roper C."/>
            <person name="Heimlech-Rivalta G."/>
        </authorList>
    </citation>
    <scope>NUCLEOTIDE SEQUENCE</scope>
    <source>
        <strain evidence="3">CF00095</strain>
    </source>
</reference>
<evidence type="ECO:0000256" key="1">
    <source>
        <dbReference type="SAM" id="Coils"/>
    </source>
</evidence>
<comment type="caution">
    <text evidence="3">The sequence shown here is derived from an EMBL/GenBank/DDBJ whole genome shotgun (WGS) entry which is preliminary data.</text>
</comment>
<dbReference type="EMBL" id="JAOQBH010000006">
    <property type="protein sequence ID" value="KAJ4135205.1"/>
    <property type="molecule type" value="Genomic_DNA"/>
</dbReference>
<evidence type="ECO:0000313" key="3">
    <source>
        <dbReference type="EMBL" id="KAJ4135205.1"/>
    </source>
</evidence>
<feature type="compositionally biased region" description="Basic and acidic residues" evidence="2">
    <location>
        <begin position="18"/>
        <end position="32"/>
    </location>
</feature>
<proteinExistence type="predicted"/>
<evidence type="ECO:0000313" key="4">
    <source>
        <dbReference type="Proteomes" id="UP001152024"/>
    </source>
</evidence>
<organism evidence="3 4">
    <name type="scientific">Fusarium equiseti</name>
    <name type="common">Fusarium scirpi</name>
    <dbReference type="NCBI Taxonomy" id="61235"/>
    <lineage>
        <taxon>Eukaryota</taxon>
        <taxon>Fungi</taxon>
        <taxon>Dikarya</taxon>
        <taxon>Ascomycota</taxon>
        <taxon>Pezizomycotina</taxon>
        <taxon>Sordariomycetes</taxon>
        <taxon>Hypocreomycetidae</taxon>
        <taxon>Hypocreales</taxon>
        <taxon>Nectriaceae</taxon>
        <taxon>Fusarium</taxon>
        <taxon>Fusarium incarnatum-equiseti species complex</taxon>
    </lineage>
</organism>
<sequence length="172" mass="19677">MTPTKRCHDTQQGQRKKTNIERNEVEDARPANDGDNQIEPTSAENVEAGSNIVNKDHWSWSRDFEQWNKENKESHKRIMETLEKLQLQADLMIAQVKILSLEKDNARLSGEKQKLETELEQRQSQSAAEITSLKDELSVANNKIHALESGDAVLADIVQEFQAEARRLRSQV</sequence>
<dbReference type="Proteomes" id="UP001152024">
    <property type="component" value="Unassembled WGS sequence"/>
</dbReference>
<accession>A0ABQ8RHA4</accession>
<keyword evidence="4" id="KW-1185">Reference proteome</keyword>
<feature type="coiled-coil region" evidence="1">
    <location>
        <begin position="68"/>
        <end position="125"/>
    </location>
</feature>
<keyword evidence="1" id="KW-0175">Coiled coil</keyword>
<feature type="compositionally biased region" description="Polar residues" evidence="2">
    <location>
        <begin position="34"/>
        <end position="44"/>
    </location>
</feature>
<name>A0ABQ8RHA4_FUSEQ</name>
<evidence type="ECO:0000256" key="2">
    <source>
        <dbReference type="SAM" id="MobiDB-lite"/>
    </source>
</evidence>
<gene>
    <name evidence="3" type="ORF">NW768_004826</name>
</gene>
<feature type="region of interest" description="Disordered" evidence="2">
    <location>
        <begin position="1"/>
        <end position="52"/>
    </location>
</feature>